<evidence type="ECO:0000256" key="1">
    <source>
        <dbReference type="ARBA" id="ARBA00023157"/>
    </source>
</evidence>
<accession>A0AAD9RUK7</accession>
<dbReference type="AlphaFoldDB" id="A0AAD9RUK7"/>
<dbReference type="InterPro" id="IPR043504">
    <property type="entry name" value="Peptidase_S1_PA_chymotrypsin"/>
</dbReference>
<dbReference type="InterPro" id="IPR001254">
    <property type="entry name" value="Trypsin_dom"/>
</dbReference>
<dbReference type="PROSITE" id="PS00135">
    <property type="entry name" value="TRYPSIN_SER"/>
    <property type="match status" value="1"/>
</dbReference>
<dbReference type="InterPro" id="IPR051487">
    <property type="entry name" value="Ser/Thr_Proteases_Immune/Dev"/>
</dbReference>
<comment type="similarity">
    <text evidence="2">Belongs to the peptidase S1 family. CLIP subfamily.</text>
</comment>
<dbReference type="SMART" id="SM00020">
    <property type="entry name" value="Tryp_SPc"/>
    <property type="match status" value="1"/>
</dbReference>
<comment type="caution">
    <text evidence="5">The sequence shown here is derived from an EMBL/GenBank/DDBJ whole genome shotgun (WGS) entry which is preliminary data.</text>
</comment>
<dbReference type="Gene3D" id="2.40.10.10">
    <property type="entry name" value="Trypsin-like serine proteases"/>
    <property type="match status" value="1"/>
</dbReference>
<name>A0AAD9RUK7_9HYME</name>
<dbReference type="PRINTS" id="PR00722">
    <property type="entry name" value="CHYMOTRYPSIN"/>
</dbReference>
<feature type="signal peptide" evidence="3">
    <location>
        <begin position="1"/>
        <end position="21"/>
    </location>
</feature>
<keyword evidence="1" id="KW-1015">Disulfide bond</keyword>
<evidence type="ECO:0000256" key="2">
    <source>
        <dbReference type="ARBA" id="ARBA00024195"/>
    </source>
</evidence>
<evidence type="ECO:0000313" key="5">
    <source>
        <dbReference type="EMBL" id="KAK2586215.1"/>
    </source>
</evidence>
<sequence>MFSKEILLFLFLGTLVTKSFSKRNDNRSRSWTEDSKDVFLSSKHVDLAERAIENFLTKLTGPISSPIALRQSSNEKEGLEQTICEVSHVVRRNLMDFAKACGLTSTVRRYERNSNIYEKSNDWLSEVLLRGSLLLHDLGGIMEEVSSSVNRHFRQYNLTLLENEVSDKKKNPRFLGTIDDFSEFCAQLYECSRSKIQRSPMIHIFAQALANMARESPKHTLRDLGSRLDDALANGSSNGSPIGHLHIFFCNLASNNTGHSDYACVEEFERFRECLSIPKYSLTKMSKSELDNRKNFWRNRWLSGIGDLSNCVAEYDEDGNANVKCKTSRRMPKNPARRIKYIYESLLGQKLSRRSPLHRAANDLGNVISMTPWGRQLTEEMYHYLSIYQDGVKKMNRLSRLQKKDKNSTAKYKQVSRSLRLYKKGLLLKTLDSIDRIHRTTIEFEKIVVSGIKTAMNENWQSHLRILSCVSDWMSKLLLLYDYEEEEESETITTTARPPLSTESKELTYELSDDSDNIQEDALIPSKKVLKEAADKSFEKLIRSMNRVSVRTAYEKSTLVNLANNLLLTAMFMETIGFVSALFSLGSSNKEEIHSSEGKDDWSARRKRRSLTFENPRNDSEAIEKEDFSYQIEILREVVLMIENNNDYKNLATPLERISLHDEFDNFQCGASILSRRWGITALHCLNSMDEINYYVRAGSNYTDEDGTLHKVTEIHAYDETAYQYGSSKMFLHDIALFKVTPPFRSSSTIRPIRLPQDDKRPRRLYVSGWGYTSLNSNSHNTLMTVNVPYVPFKACVNSVPFYKLFVRRDRHLCYGRRGKDSCYGDSGGPLADAHTIYGIVSFGHNCAEVSGVYVKISYYREWIKIITKL</sequence>
<keyword evidence="6" id="KW-1185">Reference proteome</keyword>
<dbReference type="GO" id="GO:0006508">
    <property type="term" value="P:proteolysis"/>
    <property type="evidence" value="ECO:0007669"/>
    <property type="project" value="InterPro"/>
</dbReference>
<dbReference type="EMBL" id="JAIFRP010000014">
    <property type="protein sequence ID" value="KAK2586215.1"/>
    <property type="molecule type" value="Genomic_DNA"/>
</dbReference>
<proteinExistence type="inferred from homology"/>
<dbReference type="PROSITE" id="PS50240">
    <property type="entry name" value="TRYPSIN_DOM"/>
    <property type="match status" value="1"/>
</dbReference>
<dbReference type="Pfam" id="PF00089">
    <property type="entry name" value="Trypsin"/>
    <property type="match status" value="1"/>
</dbReference>
<dbReference type="GO" id="GO:0004252">
    <property type="term" value="F:serine-type endopeptidase activity"/>
    <property type="evidence" value="ECO:0007669"/>
    <property type="project" value="InterPro"/>
</dbReference>
<dbReference type="SUPFAM" id="SSF50494">
    <property type="entry name" value="Trypsin-like serine proteases"/>
    <property type="match status" value="1"/>
</dbReference>
<gene>
    <name evidence="5" type="ORF">KPH14_001473</name>
</gene>
<organism evidence="5 6">
    <name type="scientific">Odynerus spinipes</name>
    <dbReference type="NCBI Taxonomy" id="1348599"/>
    <lineage>
        <taxon>Eukaryota</taxon>
        <taxon>Metazoa</taxon>
        <taxon>Ecdysozoa</taxon>
        <taxon>Arthropoda</taxon>
        <taxon>Hexapoda</taxon>
        <taxon>Insecta</taxon>
        <taxon>Pterygota</taxon>
        <taxon>Neoptera</taxon>
        <taxon>Endopterygota</taxon>
        <taxon>Hymenoptera</taxon>
        <taxon>Apocrita</taxon>
        <taxon>Aculeata</taxon>
        <taxon>Vespoidea</taxon>
        <taxon>Vespidae</taxon>
        <taxon>Eumeninae</taxon>
        <taxon>Odynerus</taxon>
    </lineage>
</organism>
<dbReference type="PANTHER" id="PTHR24256">
    <property type="entry name" value="TRYPTASE-RELATED"/>
    <property type="match status" value="1"/>
</dbReference>
<dbReference type="InterPro" id="IPR033116">
    <property type="entry name" value="TRYPSIN_SER"/>
</dbReference>
<evidence type="ECO:0000313" key="6">
    <source>
        <dbReference type="Proteomes" id="UP001258017"/>
    </source>
</evidence>
<dbReference type="CDD" id="cd00190">
    <property type="entry name" value="Tryp_SPc"/>
    <property type="match status" value="1"/>
</dbReference>
<dbReference type="InterPro" id="IPR001314">
    <property type="entry name" value="Peptidase_S1A"/>
</dbReference>
<feature type="chain" id="PRO_5042141859" description="Peptidase S1 domain-containing protein" evidence="3">
    <location>
        <begin position="22"/>
        <end position="870"/>
    </location>
</feature>
<dbReference type="InterPro" id="IPR009003">
    <property type="entry name" value="Peptidase_S1_PA"/>
</dbReference>
<reference evidence="5" key="1">
    <citation type="submission" date="2021-08" db="EMBL/GenBank/DDBJ databases">
        <authorList>
            <person name="Misof B."/>
            <person name="Oliver O."/>
            <person name="Podsiadlowski L."/>
            <person name="Donath A."/>
            <person name="Peters R."/>
            <person name="Mayer C."/>
            <person name="Rust J."/>
            <person name="Gunkel S."/>
            <person name="Lesny P."/>
            <person name="Martin S."/>
            <person name="Oeyen J.P."/>
            <person name="Petersen M."/>
            <person name="Panagiotis P."/>
            <person name="Wilbrandt J."/>
            <person name="Tanja T."/>
        </authorList>
    </citation>
    <scope>NUCLEOTIDE SEQUENCE</scope>
    <source>
        <strain evidence="5">GBR_01_08_01A</strain>
        <tissue evidence="5">Thorax + abdomen</tissue>
    </source>
</reference>
<dbReference type="Proteomes" id="UP001258017">
    <property type="component" value="Unassembled WGS sequence"/>
</dbReference>
<protein>
    <recommendedName>
        <fullName evidence="4">Peptidase S1 domain-containing protein</fullName>
    </recommendedName>
</protein>
<evidence type="ECO:0000259" key="4">
    <source>
        <dbReference type="PROSITE" id="PS50240"/>
    </source>
</evidence>
<evidence type="ECO:0000256" key="3">
    <source>
        <dbReference type="SAM" id="SignalP"/>
    </source>
</evidence>
<keyword evidence="3" id="KW-0732">Signal</keyword>
<reference evidence="5" key="2">
    <citation type="journal article" date="2023" name="Commun. Biol.">
        <title>Intrasexual cuticular hydrocarbon dimorphism in a wasp sheds light on hydrocarbon biosynthesis genes in Hymenoptera.</title>
        <authorList>
            <person name="Moris V.C."/>
            <person name="Podsiadlowski L."/>
            <person name="Martin S."/>
            <person name="Oeyen J.P."/>
            <person name="Donath A."/>
            <person name="Petersen M."/>
            <person name="Wilbrandt J."/>
            <person name="Misof B."/>
            <person name="Liedtke D."/>
            <person name="Thamm M."/>
            <person name="Scheiner R."/>
            <person name="Schmitt T."/>
            <person name="Niehuis O."/>
        </authorList>
    </citation>
    <scope>NUCLEOTIDE SEQUENCE</scope>
    <source>
        <strain evidence="5">GBR_01_08_01A</strain>
    </source>
</reference>
<feature type="domain" description="Peptidase S1" evidence="4">
    <location>
        <begin position="584"/>
        <end position="869"/>
    </location>
</feature>